<dbReference type="PROSITE" id="PS51186">
    <property type="entry name" value="GNAT"/>
    <property type="match status" value="1"/>
</dbReference>
<dbReference type="InterPro" id="IPR000182">
    <property type="entry name" value="GNAT_dom"/>
</dbReference>
<dbReference type="RefSeq" id="WP_045945864.1">
    <property type="nucleotide sequence ID" value="NZ_JZWV01000062.1"/>
</dbReference>
<gene>
    <name evidence="4" type="ORF">VR44_03490</name>
</gene>
<feature type="domain" description="N-acetyltransferase" evidence="3">
    <location>
        <begin position="7"/>
        <end position="154"/>
    </location>
</feature>
<dbReference type="InterPro" id="IPR050832">
    <property type="entry name" value="Bact_Acetyltransf"/>
</dbReference>
<dbReference type="SUPFAM" id="SSF55729">
    <property type="entry name" value="Acyl-CoA N-acyltransferases (Nat)"/>
    <property type="match status" value="1"/>
</dbReference>
<evidence type="ECO:0000256" key="2">
    <source>
        <dbReference type="ARBA" id="ARBA00023315"/>
    </source>
</evidence>
<dbReference type="Proteomes" id="UP000033551">
    <property type="component" value="Unassembled WGS sequence"/>
</dbReference>
<evidence type="ECO:0000259" key="3">
    <source>
        <dbReference type="PROSITE" id="PS51186"/>
    </source>
</evidence>
<evidence type="ECO:0000256" key="1">
    <source>
        <dbReference type="ARBA" id="ARBA00022679"/>
    </source>
</evidence>
<proteinExistence type="predicted"/>
<sequence>MAEQGGVSVRVAGEADLDVAAELFRGYLEFYEVRVEDPARPREFLAERIAKDESLVLLGEVAGLGTVGFAQVYRTFSSLSLRPIWVLGDLYVAPSGRRTGAGRTLLREVLERAREAGVAGVQLETGFANEVAQGLYESEGFVREGYYIYFRELG</sequence>
<dbReference type="CDD" id="cd04301">
    <property type="entry name" value="NAT_SF"/>
    <property type="match status" value="1"/>
</dbReference>
<accession>A0A0F4JXP5</accession>
<reference evidence="4 5" key="1">
    <citation type="submission" date="2015-02" db="EMBL/GenBank/DDBJ databases">
        <authorList>
            <person name="Ju K.-S."/>
            <person name="Doroghazi J.R."/>
            <person name="Metcalf W."/>
        </authorList>
    </citation>
    <scope>NUCLEOTIDE SEQUENCE [LARGE SCALE GENOMIC DNA]</scope>
    <source>
        <strain evidence="4 5">NRRL ISP-5550</strain>
    </source>
</reference>
<dbReference type="InterPro" id="IPR016181">
    <property type="entry name" value="Acyl_CoA_acyltransferase"/>
</dbReference>
<dbReference type="PANTHER" id="PTHR43877">
    <property type="entry name" value="AMINOALKYLPHOSPHONATE N-ACETYLTRANSFERASE-RELATED-RELATED"/>
    <property type="match status" value="1"/>
</dbReference>
<dbReference type="Pfam" id="PF00583">
    <property type="entry name" value="Acetyltransf_1"/>
    <property type="match status" value="1"/>
</dbReference>
<keyword evidence="2" id="KW-0012">Acyltransferase</keyword>
<dbReference type="AlphaFoldDB" id="A0A0F4JXP5"/>
<organism evidence="4 5">
    <name type="scientific">Streptomyces katrae</name>
    <dbReference type="NCBI Taxonomy" id="68223"/>
    <lineage>
        <taxon>Bacteria</taxon>
        <taxon>Bacillati</taxon>
        <taxon>Actinomycetota</taxon>
        <taxon>Actinomycetes</taxon>
        <taxon>Kitasatosporales</taxon>
        <taxon>Streptomycetaceae</taxon>
        <taxon>Streptomyces</taxon>
    </lineage>
</organism>
<evidence type="ECO:0000313" key="5">
    <source>
        <dbReference type="Proteomes" id="UP000033551"/>
    </source>
</evidence>
<keyword evidence="1 4" id="KW-0808">Transferase</keyword>
<protein>
    <submittedName>
        <fullName evidence="4">Acetyltransferase</fullName>
    </submittedName>
</protein>
<name>A0A0F4JXP5_9ACTN</name>
<evidence type="ECO:0000313" key="4">
    <source>
        <dbReference type="EMBL" id="KJY38498.1"/>
    </source>
</evidence>
<dbReference type="STRING" id="68223.GCA_002028425_03230"/>
<keyword evidence="5" id="KW-1185">Reference proteome</keyword>
<dbReference type="PATRIC" id="fig|68223.7.peg.7917"/>
<dbReference type="PANTHER" id="PTHR43877:SF2">
    <property type="entry name" value="AMINOALKYLPHOSPHONATE N-ACETYLTRANSFERASE-RELATED"/>
    <property type="match status" value="1"/>
</dbReference>
<dbReference type="EMBL" id="JZWV01000062">
    <property type="protein sequence ID" value="KJY38498.1"/>
    <property type="molecule type" value="Genomic_DNA"/>
</dbReference>
<dbReference type="GO" id="GO:0016747">
    <property type="term" value="F:acyltransferase activity, transferring groups other than amino-acyl groups"/>
    <property type="evidence" value="ECO:0007669"/>
    <property type="project" value="InterPro"/>
</dbReference>
<comment type="caution">
    <text evidence="4">The sequence shown here is derived from an EMBL/GenBank/DDBJ whole genome shotgun (WGS) entry which is preliminary data.</text>
</comment>
<dbReference type="Gene3D" id="3.40.630.30">
    <property type="match status" value="1"/>
</dbReference>